<dbReference type="Proteomes" id="UP000736787">
    <property type="component" value="Unassembled WGS sequence"/>
</dbReference>
<proteinExistence type="predicted"/>
<accession>A0A8T1C1Z6</accession>
<evidence type="ECO:0000313" key="2">
    <source>
        <dbReference type="Proteomes" id="UP000736787"/>
    </source>
</evidence>
<protein>
    <submittedName>
        <fullName evidence="1">Uncharacterized protein</fullName>
    </submittedName>
</protein>
<evidence type="ECO:0000313" key="1">
    <source>
        <dbReference type="EMBL" id="KAG2912936.1"/>
    </source>
</evidence>
<dbReference type="AlphaFoldDB" id="A0A8T1C1Z6"/>
<sequence length="54" mass="6206">MKQLAPRRAPKVMQLLEGESMGWWSSQRYGKRVWMCVMVSGAINDDSTGHRSDH</sequence>
<comment type="caution">
    <text evidence="1">The sequence shown here is derived from an EMBL/GenBank/DDBJ whole genome shotgun (WGS) entry which is preliminary data.</text>
</comment>
<name>A0A8T1C1Z6_9STRA</name>
<organism evidence="1 2">
    <name type="scientific">Phytophthora cactorum</name>
    <dbReference type="NCBI Taxonomy" id="29920"/>
    <lineage>
        <taxon>Eukaryota</taxon>
        <taxon>Sar</taxon>
        <taxon>Stramenopiles</taxon>
        <taxon>Oomycota</taxon>
        <taxon>Peronosporomycetes</taxon>
        <taxon>Peronosporales</taxon>
        <taxon>Peronosporaceae</taxon>
        <taxon>Phytophthora</taxon>
    </lineage>
</organism>
<dbReference type="EMBL" id="RCMK01000771">
    <property type="protein sequence ID" value="KAG2912936.1"/>
    <property type="molecule type" value="Genomic_DNA"/>
</dbReference>
<gene>
    <name evidence="1" type="ORF">PC117_g18737</name>
</gene>
<reference evidence="1" key="1">
    <citation type="submission" date="2018-10" db="EMBL/GenBank/DDBJ databases">
        <title>Effector identification in a new, highly contiguous assembly of the strawberry crown rot pathogen Phytophthora cactorum.</title>
        <authorList>
            <person name="Armitage A.D."/>
            <person name="Nellist C.F."/>
            <person name="Bates H."/>
            <person name="Vickerstaff R.J."/>
            <person name="Harrison R.J."/>
        </authorList>
    </citation>
    <scope>NUCLEOTIDE SEQUENCE</scope>
    <source>
        <strain evidence="1">4040</strain>
    </source>
</reference>